<evidence type="ECO:0000259" key="1">
    <source>
        <dbReference type="Pfam" id="PF18029"/>
    </source>
</evidence>
<organism evidence="2 3">
    <name type="scientific">Nocardia speluncae</name>
    <dbReference type="NCBI Taxonomy" id="419477"/>
    <lineage>
        <taxon>Bacteria</taxon>
        <taxon>Bacillati</taxon>
        <taxon>Actinomycetota</taxon>
        <taxon>Actinomycetes</taxon>
        <taxon>Mycobacteriales</taxon>
        <taxon>Nocardiaceae</taxon>
        <taxon>Nocardia</taxon>
    </lineage>
</organism>
<dbReference type="Gene3D" id="3.10.180.10">
    <property type="entry name" value="2,3-Dihydroxybiphenyl 1,2-Dioxygenase, domain 1"/>
    <property type="match status" value="1"/>
</dbReference>
<evidence type="ECO:0000313" key="2">
    <source>
        <dbReference type="EMBL" id="NKY33318.1"/>
    </source>
</evidence>
<dbReference type="AlphaFoldDB" id="A0A846XBA8"/>
<accession>A0A846XBA8</accession>
<name>A0A846XBA8_9NOCA</name>
<proteinExistence type="predicted"/>
<feature type="domain" description="Glyoxalase-like" evidence="1">
    <location>
        <begin position="12"/>
        <end position="120"/>
    </location>
</feature>
<dbReference type="Pfam" id="PF18029">
    <property type="entry name" value="Glyoxalase_6"/>
    <property type="match status" value="1"/>
</dbReference>
<dbReference type="InterPro" id="IPR029068">
    <property type="entry name" value="Glyas_Bleomycin-R_OHBP_Dase"/>
</dbReference>
<dbReference type="RefSeq" id="WP_068040091.1">
    <property type="nucleotide sequence ID" value="NZ_JAAXOO010000002.1"/>
</dbReference>
<dbReference type="SUPFAM" id="SSF54593">
    <property type="entry name" value="Glyoxalase/Bleomycin resistance protein/Dihydroxybiphenyl dioxygenase"/>
    <property type="match status" value="1"/>
</dbReference>
<comment type="caution">
    <text evidence="2">The sequence shown here is derived from an EMBL/GenBank/DDBJ whole genome shotgun (WGS) entry which is preliminary data.</text>
</comment>
<dbReference type="EMBL" id="JAAXOO010000002">
    <property type="protein sequence ID" value="NKY33318.1"/>
    <property type="molecule type" value="Genomic_DNA"/>
</dbReference>
<dbReference type="PANTHER" id="PTHR35908">
    <property type="entry name" value="HYPOTHETICAL FUSION PROTEIN"/>
    <property type="match status" value="1"/>
</dbReference>
<keyword evidence="3" id="KW-1185">Reference proteome</keyword>
<dbReference type="CDD" id="cd06587">
    <property type="entry name" value="VOC"/>
    <property type="match status" value="1"/>
</dbReference>
<dbReference type="InterPro" id="IPR041581">
    <property type="entry name" value="Glyoxalase_6"/>
</dbReference>
<evidence type="ECO:0000313" key="3">
    <source>
        <dbReference type="Proteomes" id="UP000565715"/>
    </source>
</evidence>
<sequence>MAAEGVEGLRTVVLDCPDPGKLAEFYLALLGGEIVRPESDDTWVAMADPQGRRLAFQLCPQYRPPQFPDPTGSQQVHLDIRVSDVEVAEPAVLALGATLIQTADTFRVYTDPVGHTFCLVWLE</sequence>
<dbReference type="PANTHER" id="PTHR35908:SF1">
    <property type="entry name" value="CONSERVED PROTEIN"/>
    <property type="match status" value="1"/>
</dbReference>
<protein>
    <submittedName>
        <fullName evidence="2">VOC family protein</fullName>
    </submittedName>
</protein>
<gene>
    <name evidence="2" type="ORF">HGA13_09575</name>
</gene>
<dbReference type="Proteomes" id="UP000565715">
    <property type="component" value="Unassembled WGS sequence"/>
</dbReference>
<reference evidence="2 3" key="1">
    <citation type="submission" date="2020-04" db="EMBL/GenBank/DDBJ databases">
        <title>MicrobeNet Type strains.</title>
        <authorList>
            <person name="Nicholson A.C."/>
        </authorList>
    </citation>
    <scope>NUCLEOTIDE SEQUENCE [LARGE SCALE GENOMIC DNA]</scope>
    <source>
        <strain evidence="2 3">DSM 45078</strain>
    </source>
</reference>